<dbReference type="AlphaFoldDB" id="A0A8H7SZB1"/>
<sequence>MEQKCSLFGLQYKEDPTVILLYKIAKEALEHQIQNHEATVDTLLDVATETQKQFKRIIEVANEGEPNLKRIRSLASAGVLYTETCLHKYQWQSCDDSDAMPTPLNLPPNVRSQKRRGTNSDILPSMTTIVPQKDDIKYAKEFKEEYLKTHKRMNWKACYDKGLNEGYFSTYKSYKTLKSTFNEINK</sequence>
<keyword evidence="2" id="KW-1185">Reference proteome</keyword>
<evidence type="ECO:0000313" key="2">
    <source>
        <dbReference type="Proteomes" id="UP000613177"/>
    </source>
</evidence>
<dbReference type="Proteomes" id="UP000613177">
    <property type="component" value="Unassembled WGS sequence"/>
</dbReference>
<reference evidence="1" key="1">
    <citation type="submission" date="2021-01" db="EMBL/GenBank/DDBJ databases">
        <title>Metabolic potential, ecology and presence of endohyphal bacteria is reflected in genomic diversity of Mucoromycotina.</title>
        <authorList>
            <person name="Muszewska A."/>
            <person name="Okrasinska A."/>
            <person name="Steczkiewicz K."/>
            <person name="Drgas O."/>
            <person name="Orlowska M."/>
            <person name="Perlinska-Lenart U."/>
            <person name="Aleksandrzak-Piekarczyk T."/>
            <person name="Szatraj K."/>
            <person name="Zielenkiewicz U."/>
            <person name="Pilsyk S."/>
            <person name="Malc E."/>
            <person name="Mieczkowski P."/>
            <person name="Kruszewska J.S."/>
            <person name="Biernat P."/>
            <person name="Pawlowska J."/>
        </authorList>
    </citation>
    <scope>NUCLEOTIDE SEQUENCE</scope>
    <source>
        <strain evidence="1">WA0000018081</strain>
    </source>
</reference>
<protein>
    <submittedName>
        <fullName evidence="1">Uncharacterized protein</fullName>
    </submittedName>
</protein>
<gene>
    <name evidence="1" type="ORF">INT48_006629</name>
</gene>
<evidence type="ECO:0000313" key="1">
    <source>
        <dbReference type="EMBL" id="KAG2237225.1"/>
    </source>
</evidence>
<organism evidence="1 2">
    <name type="scientific">Thamnidium elegans</name>
    <dbReference type="NCBI Taxonomy" id="101142"/>
    <lineage>
        <taxon>Eukaryota</taxon>
        <taxon>Fungi</taxon>
        <taxon>Fungi incertae sedis</taxon>
        <taxon>Mucoromycota</taxon>
        <taxon>Mucoromycotina</taxon>
        <taxon>Mucoromycetes</taxon>
        <taxon>Mucorales</taxon>
        <taxon>Mucorineae</taxon>
        <taxon>Mucoraceae</taxon>
        <taxon>Thamnidium</taxon>
    </lineage>
</organism>
<accession>A0A8H7SZB1</accession>
<name>A0A8H7SZB1_9FUNG</name>
<proteinExistence type="predicted"/>
<comment type="caution">
    <text evidence="1">The sequence shown here is derived from an EMBL/GenBank/DDBJ whole genome shotgun (WGS) entry which is preliminary data.</text>
</comment>
<dbReference type="EMBL" id="JAEPRE010000008">
    <property type="protein sequence ID" value="KAG2237225.1"/>
    <property type="molecule type" value="Genomic_DNA"/>
</dbReference>